<feature type="signal peptide" evidence="2">
    <location>
        <begin position="1"/>
        <end position="24"/>
    </location>
</feature>
<reference evidence="3" key="1">
    <citation type="submission" date="2021-11" db="EMBL/GenBank/DDBJ databases">
        <title>Draft genome sequence of Alcaligenes endophyticus type strain CCUG 75668T.</title>
        <authorList>
            <person name="Salva-Serra F."/>
            <person name="Duran R.E."/>
            <person name="Seeger M."/>
            <person name="Moore E.R.B."/>
            <person name="Jaen-Luchoro D."/>
        </authorList>
    </citation>
    <scope>NUCLEOTIDE SEQUENCE</scope>
    <source>
        <strain evidence="3">CCUG 75668</strain>
    </source>
</reference>
<organism evidence="3 4">
    <name type="scientific">Alcaligenes endophyticus</name>
    <dbReference type="NCBI Taxonomy" id="1929088"/>
    <lineage>
        <taxon>Bacteria</taxon>
        <taxon>Pseudomonadati</taxon>
        <taxon>Pseudomonadota</taxon>
        <taxon>Betaproteobacteria</taxon>
        <taxon>Burkholderiales</taxon>
        <taxon>Alcaligenaceae</taxon>
        <taxon>Alcaligenes</taxon>
    </lineage>
</organism>
<name>A0ABT8EMW6_9BURK</name>
<sequence length="136" mass="15307">MNAKHILSSITLSLGLLGATSTWAQDAVKPAVPTEQTQAPRAERNHQRLTAEQIQDIGPVYEQLKKDGYTKVGSIKQGRQGVVVTVVNTEGQVLRLKQEAGKTGFTVWEHKKDDRRQRRHHRKDKPQQNPEHANQS</sequence>
<evidence type="ECO:0000256" key="2">
    <source>
        <dbReference type="SAM" id="SignalP"/>
    </source>
</evidence>
<evidence type="ECO:0000256" key="1">
    <source>
        <dbReference type="SAM" id="MobiDB-lite"/>
    </source>
</evidence>
<keyword evidence="2" id="KW-0732">Signal</keyword>
<protein>
    <recommendedName>
        <fullName evidence="5">PepSY domain-containing protein</fullName>
    </recommendedName>
</protein>
<accession>A0ABT8EMW6</accession>
<keyword evidence="4" id="KW-1185">Reference proteome</keyword>
<evidence type="ECO:0000313" key="4">
    <source>
        <dbReference type="Proteomes" id="UP001168613"/>
    </source>
</evidence>
<evidence type="ECO:0000313" key="3">
    <source>
        <dbReference type="EMBL" id="MDN4122644.1"/>
    </source>
</evidence>
<feature type="region of interest" description="Disordered" evidence="1">
    <location>
        <begin position="103"/>
        <end position="136"/>
    </location>
</feature>
<dbReference type="RefSeq" id="WP_266123829.1">
    <property type="nucleotide sequence ID" value="NZ_JAJHNU010000005.1"/>
</dbReference>
<gene>
    <name evidence="3" type="ORF">LMS43_15225</name>
</gene>
<evidence type="ECO:0008006" key="5">
    <source>
        <dbReference type="Google" id="ProtNLM"/>
    </source>
</evidence>
<dbReference type="EMBL" id="JAJHNU010000005">
    <property type="protein sequence ID" value="MDN4122644.1"/>
    <property type="molecule type" value="Genomic_DNA"/>
</dbReference>
<proteinExistence type="predicted"/>
<feature type="chain" id="PRO_5046509269" description="PepSY domain-containing protein" evidence="2">
    <location>
        <begin position="25"/>
        <end position="136"/>
    </location>
</feature>
<comment type="caution">
    <text evidence="3">The sequence shown here is derived from an EMBL/GenBank/DDBJ whole genome shotgun (WGS) entry which is preliminary data.</text>
</comment>
<dbReference type="Proteomes" id="UP001168613">
    <property type="component" value="Unassembled WGS sequence"/>
</dbReference>